<dbReference type="Proteomes" id="UP000596660">
    <property type="component" value="Unplaced"/>
</dbReference>
<evidence type="ECO:0000256" key="1">
    <source>
        <dbReference type="ARBA" id="ARBA00023054"/>
    </source>
</evidence>
<feature type="coiled-coil region" evidence="2">
    <location>
        <begin position="476"/>
        <end position="517"/>
    </location>
</feature>
<feature type="coiled-coil region" evidence="2">
    <location>
        <begin position="153"/>
        <end position="187"/>
    </location>
</feature>
<accession>A0A803LWF6</accession>
<dbReference type="AlphaFoldDB" id="A0A803LWF6"/>
<keyword evidence="1 2" id="KW-0175">Coiled coil</keyword>
<evidence type="ECO:0000256" key="2">
    <source>
        <dbReference type="SAM" id="Coils"/>
    </source>
</evidence>
<dbReference type="InterPro" id="IPR011684">
    <property type="entry name" value="NAB"/>
</dbReference>
<name>A0A803LWF6_CHEQI</name>
<evidence type="ECO:0000313" key="4">
    <source>
        <dbReference type="EnsemblPlants" id="AUR62019807-RA:cds"/>
    </source>
</evidence>
<dbReference type="Pfam" id="PF07765">
    <property type="entry name" value="KIP1"/>
    <property type="match status" value="1"/>
</dbReference>
<organism evidence="4 5">
    <name type="scientific">Chenopodium quinoa</name>
    <name type="common">Quinoa</name>
    <dbReference type="NCBI Taxonomy" id="63459"/>
    <lineage>
        <taxon>Eukaryota</taxon>
        <taxon>Viridiplantae</taxon>
        <taxon>Streptophyta</taxon>
        <taxon>Embryophyta</taxon>
        <taxon>Tracheophyta</taxon>
        <taxon>Spermatophyta</taxon>
        <taxon>Magnoliopsida</taxon>
        <taxon>eudicotyledons</taxon>
        <taxon>Gunneridae</taxon>
        <taxon>Pentapetalae</taxon>
        <taxon>Caryophyllales</taxon>
        <taxon>Chenopodiaceae</taxon>
        <taxon>Chenopodioideae</taxon>
        <taxon>Atripliceae</taxon>
        <taxon>Chenopodium</taxon>
    </lineage>
</organism>
<reference evidence="4" key="2">
    <citation type="submission" date="2021-03" db="UniProtKB">
        <authorList>
            <consortium name="EnsemblPlants"/>
        </authorList>
    </citation>
    <scope>IDENTIFICATION</scope>
</reference>
<dbReference type="PROSITE" id="PS51774">
    <property type="entry name" value="NAB"/>
    <property type="match status" value="1"/>
</dbReference>
<feature type="coiled-coil region" evidence="2">
    <location>
        <begin position="213"/>
        <end position="249"/>
    </location>
</feature>
<proteinExistence type="predicted"/>
<dbReference type="OMA" id="ESKNEYM"/>
<feature type="coiled-coil region" evidence="2">
    <location>
        <begin position="553"/>
        <end position="698"/>
    </location>
</feature>
<dbReference type="PANTHER" id="PTHR47357:SF1">
    <property type="entry name" value="SPINDLE POLE BODY COMPONENT 110"/>
    <property type="match status" value="1"/>
</dbReference>
<protein>
    <recommendedName>
        <fullName evidence="3">NAB domain-containing protein</fullName>
    </recommendedName>
</protein>
<reference evidence="4" key="1">
    <citation type="journal article" date="2017" name="Nature">
        <title>The genome of Chenopodium quinoa.</title>
        <authorList>
            <person name="Jarvis D.E."/>
            <person name="Ho Y.S."/>
            <person name="Lightfoot D.J."/>
            <person name="Schmoeckel S.M."/>
            <person name="Li B."/>
            <person name="Borm T.J.A."/>
            <person name="Ohyanagi H."/>
            <person name="Mineta K."/>
            <person name="Michell C.T."/>
            <person name="Saber N."/>
            <person name="Kharbatia N.M."/>
            <person name="Rupper R.R."/>
            <person name="Sharp A.R."/>
            <person name="Dally N."/>
            <person name="Boughton B.A."/>
            <person name="Woo Y.H."/>
            <person name="Gao G."/>
            <person name="Schijlen E.G.W.M."/>
            <person name="Guo X."/>
            <person name="Momin A.A."/>
            <person name="Negrao S."/>
            <person name="Al-Babili S."/>
            <person name="Gehring C."/>
            <person name="Roessner U."/>
            <person name="Jung C."/>
            <person name="Murphy K."/>
            <person name="Arold S.T."/>
            <person name="Gojobori T."/>
            <person name="van der Linden C.G."/>
            <person name="van Loo E.N."/>
            <person name="Jellen E.N."/>
            <person name="Maughan P.J."/>
            <person name="Tester M."/>
        </authorList>
    </citation>
    <scope>NUCLEOTIDE SEQUENCE [LARGE SCALE GENOMIC DNA]</scope>
    <source>
        <strain evidence="4">cv. PI 614886</strain>
    </source>
</reference>
<dbReference type="GO" id="GO:0003779">
    <property type="term" value="F:actin binding"/>
    <property type="evidence" value="ECO:0007669"/>
    <property type="project" value="InterPro"/>
</dbReference>
<evidence type="ECO:0000259" key="3">
    <source>
        <dbReference type="PROSITE" id="PS51774"/>
    </source>
</evidence>
<feature type="coiled-coil region" evidence="2">
    <location>
        <begin position="315"/>
        <end position="426"/>
    </location>
</feature>
<dbReference type="GO" id="GO:0005200">
    <property type="term" value="F:structural constituent of cytoskeleton"/>
    <property type="evidence" value="ECO:0007669"/>
    <property type="project" value="TreeGrafter"/>
</dbReference>
<dbReference type="Gramene" id="AUR62019807-RA">
    <property type="protein sequence ID" value="AUR62019807-RA:cds"/>
    <property type="gene ID" value="AUR62019807"/>
</dbReference>
<keyword evidence="5" id="KW-1185">Reference proteome</keyword>
<dbReference type="PANTHER" id="PTHR47357">
    <property type="entry name" value="COP1-INTERACTIVE PROTEIN 1"/>
    <property type="match status" value="1"/>
</dbReference>
<dbReference type="GO" id="GO:0005856">
    <property type="term" value="C:cytoskeleton"/>
    <property type="evidence" value="ECO:0007669"/>
    <property type="project" value="TreeGrafter"/>
</dbReference>
<dbReference type="EnsemblPlants" id="AUR62019807-RA">
    <property type="protein sequence ID" value="AUR62019807-RA:cds"/>
    <property type="gene ID" value="AUR62019807"/>
</dbReference>
<feature type="domain" description="NAB" evidence="3">
    <location>
        <begin position="22"/>
        <end position="103"/>
    </location>
</feature>
<sequence length="904" mass="105527">MLPISFVGAPLEMTKRRWKEFMQALYENHFDSRKDEELEKSKTEVENKLPKIMKLVKERRQNRRNRNAEVLLRKESELIGLIEDFHKQYQFVYGQYDDLRGQLSETVNGAKEDEGYFTATSSSSDSEAELEKDVKANGHTHLNREKKSFYSEYVETMNKAQENEKIMKELKEKLDEKGREVSILARKQKLCQREISGLMSELESELSSFNLKLNGMCVEKKALEQRVENKELQKQVSKLEKIAKERDEEISKLVKNGVDGAVENNGLISEVSKIKGLIVQVNQLKLNVDCLFNAQKSDSEKQKLSQSNNNGFAMHENLLDQVNKMKRDLGSMRKKNTELESNIEKKAQENSEFLSQIDDLKKELTEKAQEFQMMQKEKEDSLVRVKKLELEAQHSSNLISEREKQITKKEQEKFQLTQELEVLQGKMVKMESLLKEREDHFTALQKGLENGEDDKSAQITALMAPINPIEQELELKNESEIQIKIKNNDISKLTDEKESLKERILELEKRLKDRGDEFSTLENDMSTHIVALNKEVSHLQHEKDTGRKLDKQLSLRDQEISDLEDEKESLQVKILELEIKLSDKEDQIADLQRKCQAGENEINCLQGELSDERKKFSERPFQLENQNDELNFKISDQQCMLKQQEDTINKLRENCKLMEGRFLQAAYRKMDEVAEEFRKNFEDKLRMLTRRIRVAEQLHAETKESCKKMQEHCQQQHPGYLEKRLSHQVISPHKSELQTTVVQAVNEMMKDMECLINNFESKEGSFIQRLSSVSNEIQVAKNWVRLTMNEIKPCKNNELVVASPLAFTSDGKEQDKLMKEKVKMLEAKVNKEKGDKLRLMKGMYEMQKKVADLENAIVEKDEGLLRLGNEKVEAIRQLCIWVDYRQSRFDQLMKMMLVKKTTKS</sequence>
<dbReference type="Gene3D" id="1.10.287.1490">
    <property type="match status" value="1"/>
</dbReference>
<evidence type="ECO:0000313" key="5">
    <source>
        <dbReference type="Proteomes" id="UP000596660"/>
    </source>
</evidence>